<feature type="compositionally biased region" description="Basic and acidic residues" evidence="1">
    <location>
        <begin position="77"/>
        <end position="98"/>
    </location>
</feature>
<name>A0A430AKE2_9ENTE</name>
<keyword evidence="3" id="KW-1185">Reference proteome</keyword>
<dbReference type="AlphaFoldDB" id="A0A430AKE2"/>
<sequence length="170" mass="18981">MEIIVKKEVTTMKAHNNSLFCGTLMFLVTGTLLFSGQWSQVEAVQKIYDPLNPTEEIEPLVNESQPEKKAPTNLPKESQKNQEVHPVKEKKNSSSKIEGKSLDSKLKKIYIDNNFFTEEVTHVVQASGELFPDSSGGNKKSAQDLVAVCYALSGISIYGRMQTQKLMDLE</sequence>
<accession>A0A430AKE2</accession>
<dbReference type="EMBL" id="NGJZ01000001">
    <property type="protein sequence ID" value="RSU08580.1"/>
    <property type="molecule type" value="Genomic_DNA"/>
</dbReference>
<dbReference type="RefSeq" id="WP_126823305.1">
    <property type="nucleotide sequence ID" value="NZ_JBHLWU010000001.1"/>
</dbReference>
<reference evidence="2 3" key="1">
    <citation type="submission" date="2017-05" db="EMBL/GenBank/DDBJ databases">
        <title>Vagococcus spp. assemblies.</title>
        <authorList>
            <person name="Gulvik C.A."/>
        </authorList>
    </citation>
    <scope>NUCLEOTIDE SEQUENCE [LARGE SCALE GENOMIC DNA]</scope>
    <source>
        <strain evidence="2 3">DSM 24756</strain>
    </source>
</reference>
<organism evidence="2 3">
    <name type="scientific">Vagococcus entomophilus</name>
    <dbReference type="NCBI Taxonomy" id="1160095"/>
    <lineage>
        <taxon>Bacteria</taxon>
        <taxon>Bacillati</taxon>
        <taxon>Bacillota</taxon>
        <taxon>Bacilli</taxon>
        <taxon>Lactobacillales</taxon>
        <taxon>Enterococcaceae</taxon>
        <taxon>Vagococcus</taxon>
    </lineage>
</organism>
<evidence type="ECO:0000313" key="2">
    <source>
        <dbReference type="EMBL" id="RSU08580.1"/>
    </source>
</evidence>
<evidence type="ECO:0000256" key="1">
    <source>
        <dbReference type="SAM" id="MobiDB-lite"/>
    </source>
</evidence>
<evidence type="ECO:0000313" key="3">
    <source>
        <dbReference type="Proteomes" id="UP000288669"/>
    </source>
</evidence>
<protein>
    <submittedName>
        <fullName evidence="2">Uncharacterized protein</fullName>
    </submittedName>
</protein>
<proteinExistence type="predicted"/>
<comment type="caution">
    <text evidence="2">The sequence shown here is derived from an EMBL/GenBank/DDBJ whole genome shotgun (WGS) entry which is preliminary data.</text>
</comment>
<gene>
    <name evidence="2" type="ORF">CBF30_04945</name>
</gene>
<dbReference type="Proteomes" id="UP000288669">
    <property type="component" value="Unassembled WGS sequence"/>
</dbReference>
<feature type="region of interest" description="Disordered" evidence="1">
    <location>
        <begin position="60"/>
        <end position="98"/>
    </location>
</feature>